<dbReference type="AlphaFoldDB" id="A0ABD3QSI9"/>
<keyword evidence="5" id="KW-0029">Amino-acid transport</keyword>
<sequence length="545" mass="61632">MKHYNAITIHNEDEASPIQTSGALKPLAHDNDQHLFNPNPQDHLTPCFDCPHGDRPSTIFIGTFNLIASIIGGGVLSLPIVFSKCGVFFTTISMIFSAYITYMSLVMLCYSSRRRGGSSYGEVIRSAFGERMEEAVSWLLFIFLMFVIVGYMILIRDIWTPLVMLTPLASRMAVDNGDYVLLGVIVLLLPFLFQRSLHALRYNCYVGFTSVLILCIALGRGATRKMFVTNVHDKDDFEIEYFKVPTIQEALFSFPIVTCSFLCHFNVNSIQNALSQPTRQRMQDLLQYATVACCLLMYAIGFCGYLYAGGAVEGNILLNVPIGFNQEEDNEQIWLFTAGRIGIGVTITLAMPLMALPCRDSLLEIIDVWFHRSHHRSRPSAYNKAKEGQRCWNLFHTCIRSETILDAITTEDEVIEEEASPYDRVRDETRLLPRTSLIIRHDPIQRDYIFRNVCVHYFSTLLIITVCYIGAVLVRGVAYVWSFIGSSMAFFIAFILPCWSFIIIENEVPTIKDKGDRHEAWIKVAWVILVFSIVGAATCTVNSLL</sequence>
<feature type="transmembrane region" description="Helical" evidence="8">
    <location>
        <begin position="205"/>
        <end position="223"/>
    </location>
</feature>
<accession>A0ABD3QSI9</accession>
<keyword evidence="6 8" id="KW-1133">Transmembrane helix</keyword>
<feature type="transmembrane region" description="Helical" evidence="8">
    <location>
        <begin position="176"/>
        <end position="193"/>
    </location>
</feature>
<evidence type="ECO:0000256" key="4">
    <source>
        <dbReference type="ARBA" id="ARBA00022692"/>
    </source>
</evidence>
<evidence type="ECO:0000259" key="9">
    <source>
        <dbReference type="Pfam" id="PF01490"/>
    </source>
</evidence>
<comment type="subcellular location">
    <subcellularLocation>
        <location evidence="1">Membrane</location>
        <topology evidence="1">Multi-pass membrane protein</topology>
    </subcellularLocation>
</comment>
<feature type="transmembrane region" description="Helical" evidence="8">
    <location>
        <begin position="88"/>
        <end position="110"/>
    </location>
</feature>
<feature type="transmembrane region" description="Helical" evidence="8">
    <location>
        <begin position="454"/>
        <end position="474"/>
    </location>
</feature>
<evidence type="ECO:0000256" key="6">
    <source>
        <dbReference type="ARBA" id="ARBA00022989"/>
    </source>
</evidence>
<keyword evidence="3" id="KW-0813">Transport</keyword>
<feature type="transmembrane region" description="Helical" evidence="8">
    <location>
        <begin position="135"/>
        <end position="156"/>
    </location>
</feature>
<dbReference type="PANTHER" id="PTHR22950:SF458">
    <property type="entry name" value="SODIUM-COUPLED NEUTRAL AMINO ACID TRANSPORTER 11-RELATED"/>
    <property type="match status" value="1"/>
</dbReference>
<protein>
    <recommendedName>
        <fullName evidence="9">Amino acid transporter transmembrane domain-containing protein</fullName>
    </recommendedName>
</protein>
<organism evidence="10 11">
    <name type="scientific">Cyclotella cryptica</name>
    <dbReference type="NCBI Taxonomy" id="29204"/>
    <lineage>
        <taxon>Eukaryota</taxon>
        <taxon>Sar</taxon>
        <taxon>Stramenopiles</taxon>
        <taxon>Ochrophyta</taxon>
        <taxon>Bacillariophyta</taxon>
        <taxon>Coscinodiscophyceae</taxon>
        <taxon>Thalassiosirophycidae</taxon>
        <taxon>Stephanodiscales</taxon>
        <taxon>Stephanodiscaceae</taxon>
        <taxon>Cyclotella</taxon>
    </lineage>
</organism>
<dbReference type="EMBL" id="JABMIG020000014">
    <property type="protein sequence ID" value="KAL3803397.1"/>
    <property type="molecule type" value="Genomic_DNA"/>
</dbReference>
<feature type="domain" description="Amino acid transporter transmembrane" evidence="9">
    <location>
        <begin position="56"/>
        <end position="540"/>
    </location>
</feature>
<dbReference type="GO" id="GO:0006865">
    <property type="term" value="P:amino acid transport"/>
    <property type="evidence" value="ECO:0007669"/>
    <property type="project" value="UniProtKB-KW"/>
</dbReference>
<proteinExistence type="inferred from homology"/>
<feature type="transmembrane region" description="Helical" evidence="8">
    <location>
        <begin position="524"/>
        <end position="544"/>
    </location>
</feature>
<dbReference type="InterPro" id="IPR013057">
    <property type="entry name" value="AA_transpt_TM"/>
</dbReference>
<comment type="caution">
    <text evidence="10">The sequence shown here is derived from an EMBL/GenBank/DDBJ whole genome shotgun (WGS) entry which is preliminary data.</text>
</comment>
<gene>
    <name evidence="10" type="ORF">HJC23_009361</name>
</gene>
<feature type="transmembrane region" description="Helical" evidence="8">
    <location>
        <begin position="59"/>
        <end position="82"/>
    </location>
</feature>
<dbReference type="GO" id="GO:0016020">
    <property type="term" value="C:membrane"/>
    <property type="evidence" value="ECO:0007669"/>
    <property type="project" value="UniProtKB-SubCell"/>
</dbReference>
<dbReference type="Pfam" id="PF01490">
    <property type="entry name" value="Aa_trans"/>
    <property type="match status" value="1"/>
</dbReference>
<feature type="transmembrane region" description="Helical" evidence="8">
    <location>
        <begin position="250"/>
        <end position="267"/>
    </location>
</feature>
<comment type="similarity">
    <text evidence="2">Belongs to the amino acid/polyamine transporter 2 family.</text>
</comment>
<dbReference type="Proteomes" id="UP001516023">
    <property type="component" value="Unassembled WGS sequence"/>
</dbReference>
<evidence type="ECO:0000256" key="7">
    <source>
        <dbReference type="ARBA" id="ARBA00023136"/>
    </source>
</evidence>
<evidence type="ECO:0000313" key="10">
    <source>
        <dbReference type="EMBL" id="KAL3803397.1"/>
    </source>
</evidence>
<evidence type="ECO:0000313" key="11">
    <source>
        <dbReference type="Proteomes" id="UP001516023"/>
    </source>
</evidence>
<dbReference type="PANTHER" id="PTHR22950">
    <property type="entry name" value="AMINO ACID TRANSPORTER"/>
    <property type="match status" value="1"/>
</dbReference>
<feature type="transmembrane region" description="Helical" evidence="8">
    <location>
        <begin position="288"/>
        <end position="308"/>
    </location>
</feature>
<keyword evidence="11" id="KW-1185">Reference proteome</keyword>
<keyword evidence="4 8" id="KW-0812">Transmembrane</keyword>
<name>A0ABD3QSI9_9STRA</name>
<keyword evidence="7 8" id="KW-0472">Membrane</keyword>
<feature type="transmembrane region" description="Helical" evidence="8">
    <location>
        <begin position="480"/>
        <end position="504"/>
    </location>
</feature>
<evidence type="ECO:0000256" key="3">
    <source>
        <dbReference type="ARBA" id="ARBA00022448"/>
    </source>
</evidence>
<evidence type="ECO:0000256" key="5">
    <source>
        <dbReference type="ARBA" id="ARBA00022970"/>
    </source>
</evidence>
<feature type="transmembrane region" description="Helical" evidence="8">
    <location>
        <begin position="333"/>
        <end position="356"/>
    </location>
</feature>
<evidence type="ECO:0000256" key="1">
    <source>
        <dbReference type="ARBA" id="ARBA00004141"/>
    </source>
</evidence>
<evidence type="ECO:0000256" key="8">
    <source>
        <dbReference type="SAM" id="Phobius"/>
    </source>
</evidence>
<reference evidence="10 11" key="1">
    <citation type="journal article" date="2020" name="G3 (Bethesda)">
        <title>Improved Reference Genome for Cyclotella cryptica CCMP332, a Model for Cell Wall Morphogenesis, Salinity Adaptation, and Lipid Production in Diatoms (Bacillariophyta).</title>
        <authorList>
            <person name="Roberts W.R."/>
            <person name="Downey K.M."/>
            <person name="Ruck E.C."/>
            <person name="Traller J.C."/>
            <person name="Alverson A.J."/>
        </authorList>
    </citation>
    <scope>NUCLEOTIDE SEQUENCE [LARGE SCALE GENOMIC DNA]</scope>
    <source>
        <strain evidence="10 11">CCMP332</strain>
    </source>
</reference>
<evidence type="ECO:0000256" key="2">
    <source>
        <dbReference type="ARBA" id="ARBA00008066"/>
    </source>
</evidence>